<evidence type="ECO:0000256" key="8">
    <source>
        <dbReference type="SAM" id="Phobius"/>
    </source>
</evidence>
<reference evidence="9 10" key="1">
    <citation type="submission" date="2023-07" db="EMBL/GenBank/DDBJ databases">
        <title>Sorghum-associated microbial communities from plants grown in Nebraska, USA.</title>
        <authorList>
            <person name="Schachtman D."/>
        </authorList>
    </citation>
    <scope>NUCLEOTIDE SEQUENCE [LARGE SCALE GENOMIC DNA]</scope>
    <source>
        <strain evidence="9 10">DS1607</strain>
    </source>
</reference>
<comment type="subcellular location">
    <subcellularLocation>
        <location evidence="1">Cell membrane</location>
        <topology evidence="1">Single-pass membrane protein</topology>
    </subcellularLocation>
</comment>
<evidence type="ECO:0000256" key="1">
    <source>
        <dbReference type="ARBA" id="ARBA00004162"/>
    </source>
</evidence>
<dbReference type="InterPro" id="IPR042217">
    <property type="entry name" value="T4SS_VirB10/TrbI"/>
</dbReference>
<feature type="compositionally biased region" description="Polar residues" evidence="7">
    <location>
        <begin position="116"/>
        <end position="137"/>
    </location>
</feature>
<accession>A0ABT9SDF3</accession>
<name>A0ABT9SDF3_9BURK</name>
<dbReference type="InterPro" id="IPR005498">
    <property type="entry name" value="T4SS_VirB10/TraB/TrbI"/>
</dbReference>
<keyword evidence="4 8" id="KW-0812">Transmembrane</keyword>
<dbReference type="Proteomes" id="UP001226867">
    <property type="component" value="Unassembled WGS sequence"/>
</dbReference>
<feature type="transmembrane region" description="Helical" evidence="8">
    <location>
        <begin position="42"/>
        <end position="63"/>
    </location>
</feature>
<comment type="caution">
    <text evidence="9">The sequence shown here is derived from an EMBL/GenBank/DDBJ whole genome shotgun (WGS) entry which is preliminary data.</text>
</comment>
<keyword evidence="10" id="KW-1185">Reference proteome</keyword>
<keyword evidence="6 8" id="KW-0472">Membrane</keyword>
<dbReference type="NCBIfam" id="NF038091">
    <property type="entry name" value="T4SS_VirB10"/>
    <property type="match status" value="1"/>
</dbReference>
<dbReference type="RefSeq" id="WP_307692138.1">
    <property type="nucleotide sequence ID" value="NZ_JAUSRO010000018.1"/>
</dbReference>
<evidence type="ECO:0000256" key="6">
    <source>
        <dbReference type="ARBA" id="ARBA00023136"/>
    </source>
</evidence>
<evidence type="ECO:0000313" key="10">
    <source>
        <dbReference type="Proteomes" id="UP001226867"/>
    </source>
</evidence>
<evidence type="ECO:0000256" key="7">
    <source>
        <dbReference type="SAM" id="MobiDB-lite"/>
    </source>
</evidence>
<evidence type="ECO:0000313" key="9">
    <source>
        <dbReference type="EMBL" id="MDP9902391.1"/>
    </source>
</evidence>
<evidence type="ECO:0000256" key="4">
    <source>
        <dbReference type="ARBA" id="ARBA00022692"/>
    </source>
</evidence>
<feature type="compositionally biased region" description="Basic and acidic residues" evidence="7">
    <location>
        <begin position="76"/>
        <end position="95"/>
    </location>
</feature>
<feature type="region of interest" description="Disordered" evidence="7">
    <location>
        <begin position="72"/>
        <end position="160"/>
    </location>
</feature>
<feature type="compositionally biased region" description="Low complexity" evidence="7">
    <location>
        <begin position="99"/>
        <end position="112"/>
    </location>
</feature>
<dbReference type="Gene3D" id="2.40.128.260">
    <property type="entry name" value="Type IV secretion system, VirB10/TraB/TrbI"/>
    <property type="match status" value="2"/>
</dbReference>
<proteinExistence type="inferred from homology"/>
<protein>
    <submittedName>
        <fullName evidence="9">Type IV secretion system protein VirB10</fullName>
    </submittedName>
</protein>
<dbReference type="CDD" id="cd16429">
    <property type="entry name" value="VirB10"/>
    <property type="match status" value="1"/>
</dbReference>
<evidence type="ECO:0000256" key="2">
    <source>
        <dbReference type="ARBA" id="ARBA00010265"/>
    </source>
</evidence>
<comment type="similarity">
    <text evidence="2">Belongs to the TrbI/VirB10 family.</text>
</comment>
<sequence length="428" mass="45496">MSMPYESQEPQAYEAQPVPDSPIEATQPFRAEVRKRKHTRQVVGGLILALGLIGILALAAVMVKQYRAEFAQNQAAKEKDASREVTVTRKSRDFNAQDPAEAPVAETPAAPVGNTALPSRFNSQQGGPLPNSMTLPNNPAPLPSSYPSQQGLPSGTVPVDAPRRVEAAPSMMMGGPADAEDAAAKAEAMIAKSSALTVERTVQAMSKTKSNGKPVSASDQASAAQLGDRSFLLARGSWIPCVLETQLNSSVPGNTSCVVPEDVYSDDGKALLVEKGSRVQGSYGNSLKVGDQRIAVQWARIKTTRGIVVDVDSPATDGVGTAGAGGYVDNHWMDRIGAAVLLSLVDDALAYTVADAQNKQSSNAQGSQGTNVFLPNSSIGSTRRLSEKILDSTINIAPTLYKNRGDRVMIFVNRDLWFDSTYRLVKTP</sequence>
<dbReference type="EMBL" id="JAUSRO010000018">
    <property type="protein sequence ID" value="MDP9902391.1"/>
    <property type="molecule type" value="Genomic_DNA"/>
</dbReference>
<evidence type="ECO:0000256" key="3">
    <source>
        <dbReference type="ARBA" id="ARBA00022475"/>
    </source>
</evidence>
<dbReference type="Pfam" id="PF03743">
    <property type="entry name" value="TrbI"/>
    <property type="match status" value="1"/>
</dbReference>
<organism evidence="9 10">
    <name type="scientific">Variovorax ginsengisoli</name>
    <dbReference type="NCBI Taxonomy" id="363844"/>
    <lineage>
        <taxon>Bacteria</taxon>
        <taxon>Pseudomonadati</taxon>
        <taxon>Pseudomonadota</taxon>
        <taxon>Betaproteobacteria</taxon>
        <taxon>Burkholderiales</taxon>
        <taxon>Comamonadaceae</taxon>
        <taxon>Variovorax</taxon>
    </lineage>
</organism>
<dbReference type="InterPro" id="IPR047695">
    <property type="entry name" value="T4SS_VirB10/PtlG"/>
</dbReference>
<gene>
    <name evidence="9" type="ORF">J2W36_004668</name>
</gene>
<evidence type="ECO:0000256" key="5">
    <source>
        <dbReference type="ARBA" id="ARBA00022989"/>
    </source>
</evidence>
<keyword evidence="3" id="KW-1003">Cell membrane</keyword>
<keyword evidence="5 8" id="KW-1133">Transmembrane helix</keyword>
<feature type="region of interest" description="Disordered" evidence="7">
    <location>
        <begin position="1"/>
        <end position="23"/>
    </location>
</feature>